<proteinExistence type="predicted"/>
<protein>
    <submittedName>
        <fullName evidence="2">Uncharacterized protein</fullName>
    </submittedName>
</protein>
<gene>
    <name evidence="2" type="ORF">SteCoe_11269</name>
</gene>
<dbReference type="AlphaFoldDB" id="A0A1R2CDM9"/>
<keyword evidence="3" id="KW-1185">Reference proteome</keyword>
<evidence type="ECO:0000313" key="3">
    <source>
        <dbReference type="Proteomes" id="UP000187209"/>
    </source>
</evidence>
<feature type="region of interest" description="Disordered" evidence="1">
    <location>
        <begin position="1"/>
        <end position="37"/>
    </location>
</feature>
<sequence>MSGIAEICDDVDEEENCGSSNSKAIPLESTEKEYDPEEELKELEKRISGFQFRYNKYFGTMLDSEISSESRREFEAVNLHNIENLKLHFLIFFTKNNIIQGGTPFDQTPYGRKNI</sequence>
<reference evidence="2 3" key="1">
    <citation type="submission" date="2016-11" db="EMBL/GenBank/DDBJ databases">
        <title>The macronuclear genome of Stentor coeruleus: a giant cell with tiny introns.</title>
        <authorList>
            <person name="Slabodnick M."/>
            <person name="Ruby J.G."/>
            <person name="Reiff S.B."/>
            <person name="Swart E.C."/>
            <person name="Gosai S."/>
            <person name="Prabakaran S."/>
            <person name="Witkowska E."/>
            <person name="Larue G.E."/>
            <person name="Fisher S."/>
            <person name="Freeman R.M."/>
            <person name="Gunawardena J."/>
            <person name="Chu W."/>
            <person name="Stover N.A."/>
            <person name="Gregory B.D."/>
            <person name="Nowacki M."/>
            <person name="Derisi J."/>
            <person name="Roy S.W."/>
            <person name="Marshall W.F."/>
            <person name="Sood P."/>
        </authorList>
    </citation>
    <scope>NUCLEOTIDE SEQUENCE [LARGE SCALE GENOMIC DNA]</scope>
    <source>
        <strain evidence="2">WM001</strain>
    </source>
</reference>
<name>A0A1R2CDM9_9CILI</name>
<evidence type="ECO:0000313" key="2">
    <source>
        <dbReference type="EMBL" id="OMJ87118.1"/>
    </source>
</evidence>
<accession>A0A1R2CDM9</accession>
<dbReference type="EMBL" id="MPUH01000186">
    <property type="protein sequence ID" value="OMJ87118.1"/>
    <property type="molecule type" value="Genomic_DNA"/>
</dbReference>
<comment type="caution">
    <text evidence="2">The sequence shown here is derived from an EMBL/GenBank/DDBJ whole genome shotgun (WGS) entry which is preliminary data.</text>
</comment>
<organism evidence="2 3">
    <name type="scientific">Stentor coeruleus</name>
    <dbReference type="NCBI Taxonomy" id="5963"/>
    <lineage>
        <taxon>Eukaryota</taxon>
        <taxon>Sar</taxon>
        <taxon>Alveolata</taxon>
        <taxon>Ciliophora</taxon>
        <taxon>Postciliodesmatophora</taxon>
        <taxon>Heterotrichea</taxon>
        <taxon>Heterotrichida</taxon>
        <taxon>Stentoridae</taxon>
        <taxon>Stentor</taxon>
    </lineage>
</organism>
<dbReference type="Proteomes" id="UP000187209">
    <property type="component" value="Unassembled WGS sequence"/>
</dbReference>
<feature type="compositionally biased region" description="Acidic residues" evidence="1">
    <location>
        <begin position="7"/>
        <end position="16"/>
    </location>
</feature>
<evidence type="ECO:0000256" key="1">
    <source>
        <dbReference type="SAM" id="MobiDB-lite"/>
    </source>
</evidence>